<keyword evidence="4" id="KW-0539">Nucleus</keyword>
<keyword evidence="9" id="KW-1185">Reference proteome</keyword>
<keyword evidence="2" id="KW-0235">DNA replication</keyword>
<proteinExistence type="inferred from homology"/>
<dbReference type="PANTHER" id="PTHR28605:SF1">
    <property type="entry name" value="CHROMOSOME TRANSMISSION FIDELITY FACTOR 8"/>
    <property type="match status" value="1"/>
</dbReference>
<evidence type="ECO:0000256" key="3">
    <source>
        <dbReference type="ARBA" id="ARBA00023125"/>
    </source>
</evidence>
<keyword evidence="3" id="KW-0238">DNA-binding</keyword>
<dbReference type="EMBL" id="JAULSY010000001">
    <property type="protein sequence ID" value="KAK0674560.1"/>
    <property type="molecule type" value="Genomic_DNA"/>
</dbReference>
<dbReference type="AlphaFoldDB" id="A0AA40DHC4"/>
<evidence type="ECO:0000313" key="8">
    <source>
        <dbReference type="EMBL" id="KAK0674560.1"/>
    </source>
</evidence>
<dbReference type="GO" id="GO:0031390">
    <property type="term" value="C:Ctf18 RFC-like complex"/>
    <property type="evidence" value="ECO:0007669"/>
    <property type="project" value="InterPro"/>
</dbReference>
<evidence type="ECO:0000313" key="9">
    <source>
        <dbReference type="Proteomes" id="UP001174997"/>
    </source>
</evidence>
<evidence type="ECO:0000256" key="2">
    <source>
        <dbReference type="ARBA" id="ARBA00022705"/>
    </source>
</evidence>
<keyword evidence="5" id="KW-0131">Cell cycle</keyword>
<dbReference type="PANTHER" id="PTHR28605">
    <property type="entry name" value="CTF8, CHROMOSOME TRANSMISSION FIDELITY FACTOR 8 HOMOLOG (S. CEREVISIAE)"/>
    <property type="match status" value="1"/>
</dbReference>
<dbReference type="GO" id="GO:0006260">
    <property type="term" value="P:DNA replication"/>
    <property type="evidence" value="ECO:0007669"/>
    <property type="project" value="UniProtKB-KW"/>
</dbReference>
<feature type="compositionally biased region" description="Basic and acidic residues" evidence="7">
    <location>
        <begin position="151"/>
        <end position="162"/>
    </location>
</feature>
<organism evidence="8 9">
    <name type="scientific">Cercophora samala</name>
    <dbReference type="NCBI Taxonomy" id="330535"/>
    <lineage>
        <taxon>Eukaryota</taxon>
        <taxon>Fungi</taxon>
        <taxon>Dikarya</taxon>
        <taxon>Ascomycota</taxon>
        <taxon>Pezizomycotina</taxon>
        <taxon>Sordariomycetes</taxon>
        <taxon>Sordariomycetidae</taxon>
        <taxon>Sordariales</taxon>
        <taxon>Lasiosphaeriaceae</taxon>
        <taxon>Cercophora</taxon>
    </lineage>
</organism>
<dbReference type="Proteomes" id="UP001174997">
    <property type="component" value="Unassembled WGS sequence"/>
</dbReference>
<gene>
    <name evidence="8" type="ORF">QBC41DRAFT_264019</name>
</gene>
<feature type="region of interest" description="Disordered" evidence="7">
    <location>
        <begin position="1"/>
        <end position="25"/>
    </location>
</feature>
<protein>
    <submittedName>
        <fullName evidence="8">Ctf8-domain-containing protein</fullName>
    </submittedName>
</protein>
<comment type="subcellular location">
    <subcellularLocation>
        <location evidence="1">Nucleus</location>
    </subcellularLocation>
</comment>
<evidence type="ECO:0000256" key="7">
    <source>
        <dbReference type="SAM" id="MobiDB-lite"/>
    </source>
</evidence>
<reference evidence="8" key="1">
    <citation type="submission" date="2023-06" db="EMBL/GenBank/DDBJ databases">
        <title>Genome-scale phylogeny and comparative genomics of the fungal order Sordariales.</title>
        <authorList>
            <consortium name="Lawrence Berkeley National Laboratory"/>
            <person name="Hensen N."/>
            <person name="Bonometti L."/>
            <person name="Westerberg I."/>
            <person name="Brannstrom I.O."/>
            <person name="Guillou S."/>
            <person name="Cros-Aarteil S."/>
            <person name="Calhoun S."/>
            <person name="Haridas S."/>
            <person name="Kuo A."/>
            <person name="Mondo S."/>
            <person name="Pangilinan J."/>
            <person name="Riley R."/>
            <person name="Labutti K."/>
            <person name="Andreopoulos B."/>
            <person name="Lipzen A."/>
            <person name="Chen C."/>
            <person name="Yanf M."/>
            <person name="Daum C."/>
            <person name="Ng V."/>
            <person name="Clum A."/>
            <person name="Steindorff A."/>
            <person name="Ohm R."/>
            <person name="Martin F."/>
            <person name="Silar P."/>
            <person name="Natvig D."/>
            <person name="Lalanne C."/>
            <person name="Gautier V."/>
            <person name="Ament-Velasquez S.L."/>
            <person name="Kruys A."/>
            <person name="Hutchinson M.I."/>
            <person name="Powell A.J."/>
            <person name="Barry K."/>
            <person name="Miller A.N."/>
            <person name="Grigoriev I.V."/>
            <person name="Debuchy R."/>
            <person name="Gladieux P."/>
            <person name="Thoren M.H."/>
            <person name="Johannesson H."/>
        </authorList>
    </citation>
    <scope>NUCLEOTIDE SEQUENCE</scope>
    <source>
        <strain evidence="8">CBS 307.81</strain>
    </source>
</reference>
<accession>A0AA40DHC4</accession>
<dbReference type="GO" id="GO:0003677">
    <property type="term" value="F:DNA binding"/>
    <property type="evidence" value="ECO:0007669"/>
    <property type="project" value="UniProtKB-KW"/>
</dbReference>
<name>A0AA40DHC4_9PEZI</name>
<comment type="similarity">
    <text evidence="6">Belongs to the CTF8 family.</text>
</comment>
<evidence type="ECO:0000256" key="6">
    <source>
        <dbReference type="ARBA" id="ARBA00038447"/>
    </source>
</evidence>
<feature type="region of interest" description="Disordered" evidence="7">
    <location>
        <begin position="142"/>
        <end position="168"/>
    </location>
</feature>
<dbReference type="Pfam" id="PF09696">
    <property type="entry name" value="Ctf8"/>
    <property type="match status" value="1"/>
</dbReference>
<evidence type="ECO:0000256" key="4">
    <source>
        <dbReference type="ARBA" id="ARBA00023242"/>
    </source>
</evidence>
<comment type="caution">
    <text evidence="8">The sequence shown here is derived from an EMBL/GenBank/DDBJ whole genome shotgun (WGS) entry which is preliminary data.</text>
</comment>
<sequence length="168" mass="18288">MTTSVSLHPPTTPTSPAGVASSPLPQLLRTPHGLALLELQGTINLPQSSEAGRLIEIGQLVFPDYVEGETKAEEGGWMKKVYMYIGQHQKLFGEVKKLPSAVAVVRRRRRRQDGDGDGDGGKGEEELEVVEIVKWKLVFSGRPEPVTSSGLERERVEERGGGDVEMVG</sequence>
<dbReference type="InterPro" id="IPR018607">
    <property type="entry name" value="Ctf8"/>
</dbReference>
<dbReference type="GO" id="GO:0007064">
    <property type="term" value="P:mitotic sister chromatid cohesion"/>
    <property type="evidence" value="ECO:0007669"/>
    <property type="project" value="InterPro"/>
</dbReference>
<evidence type="ECO:0000256" key="1">
    <source>
        <dbReference type="ARBA" id="ARBA00004123"/>
    </source>
</evidence>
<evidence type="ECO:0000256" key="5">
    <source>
        <dbReference type="ARBA" id="ARBA00023306"/>
    </source>
</evidence>